<name>A0A2N5U0P7_9BASI</name>
<feature type="compositionally biased region" description="Low complexity" evidence="1">
    <location>
        <begin position="240"/>
        <end position="266"/>
    </location>
</feature>
<protein>
    <submittedName>
        <fullName evidence="2">Uncharacterized protein</fullName>
    </submittedName>
</protein>
<gene>
    <name evidence="2" type="ORF">PCANC_25135</name>
</gene>
<feature type="region of interest" description="Disordered" evidence="1">
    <location>
        <begin position="232"/>
        <end position="266"/>
    </location>
</feature>
<feature type="region of interest" description="Disordered" evidence="1">
    <location>
        <begin position="1"/>
        <end position="39"/>
    </location>
</feature>
<accession>A0A2N5U0P7</accession>
<dbReference type="AlphaFoldDB" id="A0A2N5U0P7"/>
<evidence type="ECO:0000256" key="1">
    <source>
        <dbReference type="SAM" id="MobiDB-lite"/>
    </source>
</evidence>
<sequence length="266" mass="29505">MKLERIDGEDWTNAANLLGNQTKRQGPTAPAPPLQPEWSYKHHNRHQYGNYASQAPYAPAHQVPGAQRQPAQYAHLSAPERFSLGNQQIGFVSSDREESDVNYERDQQERTLSNLQSLRHPDFKQGTPEESLVVDTGLQNLNSFPQGNLNKSAGRKTLDRSAKAILKVHLKTKAHFMQAGAAEDLEVMQLLNDQAIGMHRILEKKIGCRNLLAATQDWNPFMVCLRRRNHQPATENCPDQPSGSPQGQSGSQGTTGCQGGTTSSQF</sequence>
<organism evidence="2 3">
    <name type="scientific">Puccinia coronata f. sp. avenae</name>
    <dbReference type="NCBI Taxonomy" id="200324"/>
    <lineage>
        <taxon>Eukaryota</taxon>
        <taxon>Fungi</taxon>
        <taxon>Dikarya</taxon>
        <taxon>Basidiomycota</taxon>
        <taxon>Pucciniomycotina</taxon>
        <taxon>Pucciniomycetes</taxon>
        <taxon>Pucciniales</taxon>
        <taxon>Pucciniaceae</taxon>
        <taxon>Puccinia</taxon>
    </lineage>
</organism>
<feature type="compositionally biased region" description="Polar residues" evidence="1">
    <location>
        <begin position="13"/>
        <end position="25"/>
    </location>
</feature>
<reference evidence="2 3" key="1">
    <citation type="submission" date="2017-11" db="EMBL/GenBank/DDBJ databases">
        <title>De novo assembly and phasing of dikaryotic genomes from two isolates of Puccinia coronata f. sp. avenae, the causal agent of oat crown rust.</title>
        <authorList>
            <person name="Miller M.E."/>
            <person name="Zhang Y."/>
            <person name="Omidvar V."/>
            <person name="Sperschneider J."/>
            <person name="Schwessinger B."/>
            <person name="Raley C."/>
            <person name="Palmer J.M."/>
            <person name="Garnica D."/>
            <person name="Upadhyaya N."/>
            <person name="Rathjen J."/>
            <person name="Taylor J.M."/>
            <person name="Park R.F."/>
            <person name="Dodds P.N."/>
            <person name="Hirsch C.D."/>
            <person name="Kianian S.F."/>
            <person name="Figueroa M."/>
        </authorList>
    </citation>
    <scope>NUCLEOTIDE SEQUENCE [LARGE SCALE GENOMIC DNA]</scope>
    <source>
        <strain evidence="2">12NC29</strain>
    </source>
</reference>
<comment type="caution">
    <text evidence="2">The sequence shown here is derived from an EMBL/GenBank/DDBJ whole genome shotgun (WGS) entry which is preliminary data.</text>
</comment>
<proteinExistence type="predicted"/>
<keyword evidence="3" id="KW-1185">Reference proteome</keyword>
<dbReference type="EMBL" id="PGCJ01000352">
    <property type="protein sequence ID" value="PLW31297.1"/>
    <property type="molecule type" value="Genomic_DNA"/>
</dbReference>
<evidence type="ECO:0000313" key="2">
    <source>
        <dbReference type="EMBL" id="PLW31297.1"/>
    </source>
</evidence>
<dbReference type="Proteomes" id="UP000235388">
    <property type="component" value="Unassembled WGS sequence"/>
</dbReference>
<evidence type="ECO:0000313" key="3">
    <source>
        <dbReference type="Proteomes" id="UP000235388"/>
    </source>
</evidence>